<evidence type="ECO:0000256" key="8">
    <source>
        <dbReference type="PIRNR" id="PIRNR037125"/>
    </source>
</evidence>
<keyword evidence="6 8" id="KW-0862">Zinc</keyword>
<evidence type="ECO:0000256" key="3">
    <source>
        <dbReference type="ARBA" id="ARBA00022722"/>
    </source>
</evidence>
<dbReference type="InterPro" id="IPR017117">
    <property type="entry name" value="Nob1_euk"/>
</dbReference>
<name>A0AAW1QVS2_9CHLO</name>
<feature type="region of interest" description="Disordered" evidence="10">
    <location>
        <begin position="197"/>
        <end position="261"/>
    </location>
</feature>
<keyword evidence="7 8" id="KW-0539">Nucleus</keyword>
<dbReference type="Pfam" id="PF08772">
    <property type="entry name" value="Zn_ribbon_NOB1"/>
    <property type="match status" value="1"/>
</dbReference>
<dbReference type="FunFam" id="3.40.50.1010:FF:000020">
    <property type="entry name" value="20S-pre-rRNA D-site endonuclease NOB1"/>
    <property type="match status" value="1"/>
</dbReference>
<keyword evidence="4 8" id="KW-0479">Metal-binding</keyword>
<dbReference type="PANTHER" id="PTHR12814">
    <property type="entry name" value="RNA-BINDING PROTEIN NOB1"/>
    <property type="match status" value="1"/>
</dbReference>
<dbReference type="CDD" id="cd09876">
    <property type="entry name" value="PIN_Nob1-like"/>
    <property type="match status" value="1"/>
</dbReference>
<dbReference type="GO" id="GO:0046872">
    <property type="term" value="F:metal ion binding"/>
    <property type="evidence" value="ECO:0007669"/>
    <property type="project" value="UniProtKB-UniRule"/>
</dbReference>
<feature type="region of interest" description="Disordered" evidence="10">
    <location>
        <begin position="404"/>
        <end position="441"/>
    </location>
</feature>
<dbReference type="EMBL" id="JALJOU010000075">
    <property type="protein sequence ID" value="KAK9825380.1"/>
    <property type="molecule type" value="Genomic_DNA"/>
</dbReference>
<feature type="domain" description="Nin one binding (NOB1) Zn-ribbon-like" evidence="11">
    <location>
        <begin position="294"/>
        <end position="363"/>
    </location>
</feature>
<accession>A0AAW1QVS2</accession>
<evidence type="ECO:0000313" key="13">
    <source>
        <dbReference type="EMBL" id="KAK9825380.1"/>
    </source>
</evidence>
<reference evidence="13 14" key="1">
    <citation type="journal article" date="2024" name="Nat. Commun.">
        <title>Phylogenomics reveals the evolutionary origins of lichenization in chlorophyte algae.</title>
        <authorList>
            <person name="Puginier C."/>
            <person name="Libourel C."/>
            <person name="Otte J."/>
            <person name="Skaloud P."/>
            <person name="Haon M."/>
            <person name="Grisel S."/>
            <person name="Petersen M."/>
            <person name="Berrin J.G."/>
            <person name="Delaux P.M."/>
            <person name="Dal Grande F."/>
            <person name="Keller J."/>
        </authorList>
    </citation>
    <scope>NUCLEOTIDE SEQUENCE [LARGE SCALE GENOMIC DNA]</scope>
    <source>
        <strain evidence="13 14">SAG 245.80</strain>
    </source>
</reference>
<organism evidence="13 14">
    <name type="scientific">Elliptochloris bilobata</name>
    <dbReference type="NCBI Taxonomy" id="381761"/>
    <lineage>
        <taxon>Eukaryota</taxon>
        <taxon>Viridiplantae</taxon>
        <taxon>Chlorophyta</taxon>
        <taxon>core chlorophytes</taxon>
        <taxon>Trebouxiophyceae</taxon>
        <taxon>Trebouxiophyceae incertae sedis</taxon>
        <taxon>Elliptochloris clade</taxon>
        <taxon>Elliptochloris</taxon>
    </lineage>
</organism>
<feature type="compositionally biased region" description="Low complexity" evidence="10">
    <location>
        <begin position="413"/>
        <end position="422"/>
    </location>
</feature>
<keyword evidence="5" id="KW-0378">Hydrolase</keyword>
<dbReference type="Gene3D" id="3.40.50.1010">
    <property type="entry name" value="5'-nuclease"/>
    <property type="match status" value="1"/>
</dbReference>
<keyword evidence="3" id="KW-0540">Nuclease</keyword>
<dbReference type="GO" id="GO:0004521">
    <property type="term" value="F:RNA endonuclease activity"/>
    <property type="evidence" value="ECO:0007669"/>
    <property type="project" value="UniProtKB-UniRule"/>
</dbReference>
<evidence type="ECO:0008006" key="15">
    <source>
        <dbReference type="Google" id="ProtNLM"/>
    </source>
</evidence>
<dbReference type="SUPFAM" id="SSF144206">
    <property type="entry name" value="NOB1 zinc finger-like"/>
    <property type="match status" value="1"/>
</dbReference>
<feature type="binding site" evidence="9">
    <location>
        <position position="322"/>
    </location>
    <ligand>
        <name>Zn(2+)</name>
        <dbReference type="ChEBI" id="CHEBI:29105"/>
    </ligand>
</feature>
<evidence type="ECO:0000256" key="10">
    <source>
        <dbReference type="SAM" id="MobiDB-lite"/>
    </source>
</evidence>
<evidence type="ECO:0000256" key="4">
    <source>
        <dbReference type="ARBA" id="ARBA00022723"/>
    </source>
</evidence>
<dbReference type="GO" id="GO:0005737">
    <property type="term" value="C:cytoplasm"/>
    <property type="evidence" value="ECO:0007669"/>
    <property type="project" value="UniProtKB-ARBA"/>
</dbReference>
<comment type="similarity">
    <text evidence="2 8">Belongs to the NOB1 family.</text>
</comment>
<proteinExistence type="inferred from homology"/>
<evidence type="ECO:0000256" key="7">
    <source>
        <dbReference type="ARBA" id="ARBA00023242"/>
    </source>
</evidence>
<dbReference type="GO" id="GO:0030490">
    <property type="term" value="P:maturation of SSU-rRNA"/>
    <property type="evidence" value="ECO:0007669"/>
    <property type="project" value="TreeGrafter"/>
</dbReference>
<dbReference type="InterPro" id="IPR033411">
    <property type="entry name" value="Ribonuclease_PIN"/>
</dbReference>
<evidence type="ECO:0000256" key="6">
    <source>
        <dbReference type="ARBA" id="ARBA00022833"/>
    </source>
</evidence>
<feature type="domain" description="Ribonuclease PIN" evidence="12">
    <location>
        <begin position="30"/>
        <end position="115"/>
    </location>
</feature>
<dbReference type="InterPro" id="IPR014881">
    <property type="entry name" value="NOB1_Zn-bd"/>
</dbReference>
<dbReference type="GO" id="GO:0030688">
    <property type="term" value="C:preribosome, small subunit precursor"/>
    <property type="evidence" value="ECO:0007669"/>
    <property type="project" value="TreeGrafter"/>
</dbReference>
<dbReference type="InterPro" id="IPR036283">
    <property type="entry name" value="NOB1_Zf-like_sf"/>
</dbReference>
<dbReference type="GO" id="GO:0031981">
    <property type="term" value="C:nuclear lumen"/>
    <property type="evidence" value="ECO:0007669"/>
    <property type="project" value="UniProtKB-ARBA"/>
</dbReference>
<evidence type="ECO:0000256" key="2">
    <source>
        <dbReference type="ARBA" id="ARBA00005858"/>
    </source>
</evidence>
<dbReference type="PIRSF" id="PIRSF037125">
    <property type="entry name" value="D-site_20S_pre-rRNA_nuclease"/>
    <property type="match status" value="1"/>
</dbReference>
<dbReference type="InterPro" id="IPR039907">
    <property type="entry name" value="NOB1"/>
</dbReference>
<dbReference type="Gene3D" id="6.20.210.10">
    <property type="entry name" value="Nin one binding (NOB1), Zn-ribbon-like"/>
    <property type="match status" value="1"/>
</dbReference>
<evidence type="ECO:0000256" key="9">
    <source>
        <dbReference type="PIRSR" id="PIRSR037125-1"/>
    </source>
</evidence>
<gene>
    <name evidence="13" type="ORF">WJX81_007035</name>
</gene>
<feature type="binding site" evidence="9">
    <location>
        <position position="304"/>
    </location>
    <ligand>
        <name>Zn(2+)</name>
        <dbReference type="ChEBI" id="CHEBI:29105"/>
    </ligand>
</feature>
<comment type="caution">
    <text evidence="13">The sequence shown here is derived from an EMBL/GenBank/DDBJ whole genome shotgun (WGS) entry which is preliminary data.</text>
</comment>
<evidence type="ECO:0000256" key="5">
    <source>
        <dbReference type="ARBA" id="ARBA00022801"/>
    </source>
</evidence>
<dbReference type="PANTHER" id="PTHR12814:SF2">
    <property type="entry name" value="RNA-BINDING PROTEIN NOB1"/>
    <property type="match status" value="1"/>
</dbReference>
<feature type="binding site" evidence="9">
    <location>
        <position position="307"/>
    </location>
    <ligand>
        <name>Zn(2+)</name>
        <dbReference type="ChEBI" id="CHEBI:29105"/>
    </ligand>
</feature>
<dbReference type="AlphaFoldDB" id="A0AAW1QVS2"/>
<evidence type="ECO:0000313" key="14">
    <source>
        <dbReference type="Proteomes" id="UP001445335"/>
    </source>
</evidence>
<feature type="binding site" evidence="9">
    <location>
        <position position="319"/>
    </location>
    <ligand>
        <name>Zn(2+)</name>
        <dbReference type="ChEBI" id="CHEBI:29105"/>
    </ligand>
</feature>
<protein>
    <recommendedName>
        <fullName evidence="15">RNA-binding protein NOB1</fullName>
    </recommendedName>
</protein>
<keyword evidence="14" id="KW-1185">Reference proteome</keyword>
<dbReference type="Proteomes" id="UP001445335">
    <property type="component" value="Unassembled WGS sequence"/>
</dbReference>
<dbReference type="Pfam" id="PF17146">
    <property type="entry name" value="PIN_6"/>
    <property type="match status" value="1"/>
</dbReference>
<evidence type="ECO:0000259" key="11">
    <source>
        <dbReference type="Pfam" id="PF08772"/>
    </source>
</evidence>
<feature type="region of interest" description="Disordered" evidence="10">
    <location>
        <begin position="126"/>
        <end position="150"/>
    </location>
</feature>
<evidence type="ECO:0000256" key="1">
    <source>
        <dbReference type="ARBA" id="ARBA00004123"/>
    </source>
</evidence>
<dbReference type="GO" id="GO:0016787">
    <property type="term" value="F:hydrolase activity"/>
    <property type="evidence" value="ECO:0007669"/>
    <property type="project" value="UniProtKB-KW"/>
</dbReference>
<sequence>MSWAKIVQAEPAAADAAAPQAPPNAKSVAVVDTNAIIAGIQLHTLAEQLVTVPEVLTELRDARSRQVLEALPCRLHTREPSEDSLKAVTRFARATGELHSLSAVDLKVIALAYELELAAHGAARLRSNPAPPRPHAKRSARGARLPGWGDTGGDWAELDALADEEAAAAERSMHGTMGASRIAEAVQALDLNGGAGSYAGDSTGRPEYGAELGLSGSDDDSEHSAGGGPSNTAGVSDADEGEWQTAARSSEGLTEGDPDALGESSVACVTADFAMQNVLLQMGLRLVAPTGAPIHELRRWALRCSACFRVTKEVGRMFCPQCGNAALDKVEVVISDHGQEQFGVRKRHILRGTRFSLPKPAGGKNCRDPILREDVLLQRMPHLRAKPAEAADAFAPEYGAETWHQKSTEVPAHARGAAAAMASWRGNPNERSHARTNRRKR</sequence>
<evidence type="ECO:0000259" key="12">
    <source>
        <dbReference type="Pfam" id="PF17146"/>
    </source>
</evidence>
<comment type="subcellular location">
    <subcellularLocation>
        <location evidence="1">Nucleus</location>
    </subcellularLocation>
</comment>